<evidence type="ECO:0000256" key="5">
    <source>
        <dbReference type="ARBA" id="ARBA00023065"/>
    </source>
</evidence>
<comment type="caution">
    <text evidence="12">The sequence shown here is derived from an EMBL/GenBank/DDBJ whole genome shotgun (WGS) entry which is preliminary data.</text>
</comment>
<dbReference type="Proteomes" id="UP001152024">
    <property type="component" value="Unassembled WGS sequence"/>
</dbReference>
<evidence type="ECO:0000256" key="7">
    <source>
        <dbReference type="ARBA" id="ARBA00023214"/>
    </source>
</evidence>
<gene>
    <name evidence="12" type="ORF">NW768_012168</name>
</gene>
<dbReference type="PANTHER" id="PTHR45711">
    <property type="entry name" value="CHLORIDE CHANNEL PROTEIN"/>
    <property type="match status" value="1"/>
</dbReference>
<evidence type="ECO:0000256" key="4">
    <source>
        <dbReference type="ARBA" id="ARBA00022989"/>
    </source>
</evidence>
<keyword evidence="6 9" id="KW-0472">Membrane</keyword>
<dbReference type="CDD" id="cd03684">
    <property type="entry name" value="ClC_3_like"/>
    <property type="match status" value="1"/>
</dbReference>
<reference evidence="12" key="1">
    <citation type="submission" date="2022-09" db="EMBL/GenBank/DDBJ databases">
        <title>Fusarium specimens isolated from Avocado Roots.</title>
        <authorList>
            <person name="Stajich J."/>
            <person name="Roper C."/>
            <person name="Heimlech-Rivalta G."/>
        </authorList>
    </citation>
    <scope>NUCLEOTIDE SEQUENCE</scope>
    <source>
        <strain evidence="12">CF00095</strain>
    </source>
</reference>
<feature type="transmembrane region" description="Helical" evidence="9">
    <location>
        <begin position="353"/>
        <end position="374"/>
    </location>
</feature>
<dbReference type="SMART" id="SM00116">
    <property type="entry name" value="CBS"/>
    <property type="match status" value="1"/>
</dbReference>
<keyword evidence="13" id="KW-1185">Reference proteome</keyword>
<dbReference type="PROSITE" id="PS51371">
    <property type="entry name" value="CBS"/>
    <property type="match status" value="1"/>
</dbReference>
<evidence type="ECO:0000256" key="9">
    <source>
        <dbReference type="RuleBase" id="RU361221"/>
    </source>
</evidence>
<feature type="transmembrane region" description="Helical" evidence="9">
    <location>
        <begin position="148"/>
        <end position="167"/>
    </location>
</feature>
<proteinExistence type="inferred from homology"/>
<evidence type="ECO:0000313" key="12">
    <source>
        <dbReference type="EMBL" id="KAJ4108691.1"/>
    </source>
</evidence>
<keyword evidence="3 9" id="KW-0812">Transmembrane</keyword>
<evidence type="ECO:0000256" key="8">
    <source>
        <dbReference type="PROSITE-ProRule" id="PRU00703"/>
    </source>
</evidence>
<feature type="compositionally biased region" description="Basic and acidic residues" evidence="10">
    <location>
        <begin position="1"/>
        <end position="14"/>
    </location>
</feature>
<dbReference type="InterPro" id="IPR046342">
    <property type="entry name" value="CBS_dom_sf"/>
</dbReference>
<sequence length="742" mass="80581">MASESENVKGHEPTETTPLIDSRQHLSSFKATNSSENIPYNDYHTIDWLQDLIKDNQSHDASTLHNRRGIRHRVSQFWDASQGWFAAFLVGLLTACVAAIVDVSVETVADWKDGYCTRNIFLSRRACCTFEETCQSWKPWTDSFPSAYAIYVSMSLGFGVIAGAVTLTTKSTLKAVAPENEQSEAKTADHGPGSGGKTMYMAAGSGIPEIKTVLSGFSIPHLFDLKVLVVKAVGATFAVATGMCLGKEGPFVHISACVGYLVTTCFPKYAKNQRKMREMLSVACSAGLSVAFGAPIGGVLFSYEEISTHFPRRVLWRSCLCSVVAAAVLKELNPTGTGKLVLFETNYGVNYDALHYFVFVILGICGGIFGGVFCRANFLWAKSFRKMSMIKNSPVFELALVTLVTAVLQFPNVLIRETGDIVMQRLLVDCNDIEEDWICQQEAKLTGRGTYYAWLISGTFVKLLLTTITFGCKVPSGIIIPAMDAGALFGRTVGQLVPDISPGVFAMVGSAAFLAGVSRMTVSLAVIMFELTGEVNFIPPFMIAILTAKWVADAISADGVYDLAQHLQGHPFLEAEAAINKVREFRNSDGSATVDILIPPKDLVREGLVSIGPDYRVATSVLRSKLSKLQNRGLTDSGLLFIHESGICHGYVSQYKLDNVLQSIERRDGISGPSELHVLEGGLSEAIDRSPITVPSRAPLEYAVELFGKLGVGYLVVAQEDTARALGVVSTKQLLAFLDTLR</sequence>
<keyword evidence="8" id="KW-0129">CBS domain</keyword>
<comment type="similarity">
    <text evidence="9">Belongs to the chloride channel (TC 2.A.49) family.</text>
</comment>
<organism evidence="12 13">
    <name type="scientific">Fusarium equiseti</name>
    <name type="common">Fusarium scirpi</name>
    <dbReference type="NCBI Taxonomy" id="61235"/>
    <lineage>
        <taxon>Eukaryota</taxon>
        <taxon>Fungi</taxon>
        <taxon>Dikarya</taxon>
        <taxon>Ascomycota</taxon>
        <taxon>Pezizomycotina</taxon>
        <taxon>Sordariomycetes</taxon>
        <taxon>Hypocreomycetidae</taxon>
        <taxon>Hypocreales</taxon>
        <taxon>Nectriaceae</taxon>
        <taxon>Fusarium</taxon>
        <taxon>Fusarium incarnatum-equiseti species complex</taxon>
    </lineage>
</organism>
<dbReference type="InterPro" id="IPR001807">
    <property type="entry name" value="ClC"/>
</dbReference>
<dbReference type="Gene3D" id="1.10.3080.10">
    <property type="entry name" value="Clc chloride channel"/>
    <property type="match status" value="1"/>
</dbReference>
<keyword evidence="4 9" id="KW-1133">Transmembrane helix</keyword>
<keyword evidence="2 9" id="KW-0813">Transport</keyword>
<evidence type="ECO:0000256" key="1">
    <source>
        <dbReference type="ARBA" id="ARBA00004141"/>
    </source>
</evidence>
<protein>
    <recommendedName>
        <fullName evidence="9">Chloride channel protein</fullName>
    </recommendedName>
</protein>
<evidence type="ECO:0000259" key="11">
    <source>
        <dbReference type="PROSITE" id="PS51371"/>
    </source>
</evidence>
<evidence type="ECO:0000256" key="10">
    <source>
        <dbReference type="SAM" id="MobiDB-lite"/>
    </source>
</evidence>
<name>A0ABQ8QVS1_FUSEQ</name>
<dbReference type="InterPro" id="IPR000644">
    <property type="entry name" value="CBS_dom"/>
</dbReference>
<dbReference type="PANTHER" id="PTHR45711:SF3">
    <property type="entry name" value="CLC CHANNEL"/>
    <property type="match status" value="1"/>
</dbReference>
<feature type="domain" description="CBS" evidence="11">
    <location>
        <begin position="687"/>
        <end position="742"/>
    </location>
</feature>
<evidence type="ECO:0000256" key="3">
    <source>
        <dbReference type="ARBA" id="ARBA00022692"/>
    </source>
</evidence>
<evidence type="ECO:0000256" key="2">
    <source>
        <dbReference type="ARBA" id="ARBA00022448"/>
    </source>
</evidence>
<comment type="subcellular location">
    <subcellularLocation>
        <location evidence="1 9">Membrane</location>
        <topology evidence="1 9">Multi-pass membrane protein</topology>
    </subcellularLocation>
</comment>
<keyword evidence="7 9" id="KW-0868">Chloride</keyword>
<dbReference type="PRINTS" id="PR00762">
    <property type="entry name" value="CLCHANNEL"/>
</dbReference>
<evidence type="ECO:0000313" key="13">
    <source>
        <dbReference type="Proteomes" id="UP001152024"/>
    </source>
</evidence>
<comment type="caution">
    <text evidence="9">Lacks conserved residue(s) required for the propagation of feature annotation.</text>
</comment>
<dbReference type="Pfam" id="PF00654">
    <property type="entry name" value="Voltage_CLC"/>
    <property type="match status" value="1"/>
</dbReference>
<dbReference type="SUPFAM" id="SSF81340">
    <property type="entry name" value="Clc chloride channel"/>
    <property type="match status" value="1"/>
</dbReference>
<evidence type="ECO:0000256" key="6">
    <source>
        <dbReference type="ARBA" id="ARBA00023136"/>
    </source>
</evidence>
<feature type="transmembrane region" description="Helical" evidence="9">
    <location>
        <begin position="280"/>
        <end position="303"/>
    </location>
</feature>
<feature type="region of interest" description="Disordered" evidence="10">
    <location>
        <begin position="1"/>
        <end position="22"/>
    </location>
</feature>
<accession>A0ABQ8QVS1</accession>
<dbReference type="SUPFAM" id="SSF54631">
    <property type="entry name" value="CBS-domain pair"/>
    <property type="match status" value="1"/>
</dbReference>
<feature type="transmembrane region" description="Helical" evidence="9">
    <location>
        <begin position="83"/>
        <end position="101"/>
    </location>
</feature>
<dbReference type="EMBL" id="JAOQBH010000038">
    <property type="protein sequence ID" value="KAJ4108691.1"/>
    <property type="molecule type" value="Genomic_DNA"/>
</dbReference>
<dbReference type="InterPro" id="IPR014743">
    <property type="entry name" value="Cl-channel_core"/>
</dbReference>
<keyword evidence="5 9" id="KW-0406">Ion transport</keyword>